<protein>
    <submittedName>
        <fullName evidence="1">DNA phosphorothioation-associated putative methyltransferase</fullName>
    </submittedName>
</protein>
<dbReference type="EMBL" id="JAVREO010000005">
    <property type="protein sequence ID" value="MDT0266559.1"/>
    <property type="molecule type" value="Genomic_DNA"/>
</dbReference>
<evidence type="ECO:0000313" key="1">
    <source>
        <dbReference type="EMBL" id="MDT0266559.1"/>
    </source>
</evidence>
<dbReference type="SUPFAM" id="SSF53335">
    <property type="entry name" value="S-adenosyl-L-methionine-dependent methyltransferases"/>
    <property type="match status" value="1"/>
</dbReference>
<dbReference type="Proteomes" id="UP001183410">
    <property type="component" value="Unassembled WGS sequence"/>
</dbReference>
<sequence>MSAGWGSERPLTAIARARLSGPARQAVVDGQIRPGMSALDYGCGRGEDVRSLRRMHINISGWDPHFFPEGLQTASDAVLLTYVLNVIEDQEERRATLSHAWELARSILIVSARLTWERYKVRGKEYADGVLTSRQTFQHLYSPSELREFVQEVTDVRCVSAAPGVVYAFREDAARIAFLARRIVPDAEWMASGDTASAIAAVVDYTERRGRLPRLEEMPDPLAMLLGHLSLSDLQRLVRRTADAGKIAAGVTRTTLNTLLFLAVELFNGRGPFGSLPLTVQLDIRACFSSYAEACKRADRLLLKLRDDTYVRGAMRASKAGKLTPTALYVHRRAVDQIPTVLRLYEHCAAIAAGRADGWTVVKLRHQGRAVSWLDYPEFDTDPHPKLASSYTVEMKSLDTTYVSYEDCQNRPLLHRKHEFLAADDPDVPKYSRLTEAEVRAGLYEHPHLIRTEQGWEGELVRCGRALRGHRLVRRAGPLP</sequence>
<dbReference type="RefSeq" id="WP_311666590.1">
    <property type="nucleotide sequence ID" value="NZ_JAVREO010000005.1"/>
</dbReference>
<dbReference type="NCBIfam" id="TIGR04096">
    <property type="entry name" value="dnd_rel_methyl"/>
    <property type="match status" value="1"/>
</dbReference>
<proteinExistence type="predicted"/>
<evidence type="ECO:0000313" key="2">
    <source>
        <dbReference type="Proteomes" id="UP001183410"/>
    </source>
</evidence>
<dbReference type="GO" id="GO:0008168">
    <property type="term" value="F:methyltransferase activity"/>
    <property type="evidence" value="ECO:0007669"/>
    <property type="project" value="UniProtKB-KW"/>
</dbReference>
<keyword evidence="1" id="KW-0489">Methyltransferase</keyword>
<organism evidence="1 2">
    <name type="scientific">Streptomyces chisholmiae</name>
    <dbReference type="NCBI Taxonomy" id="3075540"/>
    <lineage>
        <taxon>Bacteria</taxon>
        <taxon>Bacillati</taxon>
        <taxon>Actinomycetota</taxon>
        <taxon>Actinomycetes</taxon>
        <taxon>Kitasatosporales</taxon>
        <taxon>Streptomycetaceae</taxon>
        <taxon>Streptomyces</taxon>
    </lineage>
</organism>
<dbReference type="InterPro" id="IPR024019">
    <property type="entry name" value="CHP04096"/>
</dbReference>
<gene>
    <name evidence="1" type="ORF">RM844_09645</name>
</gene>
<dbReference type="GO" id="GO:0032259">
    <property type="term" value="P:methylation"/>
    <property type="evidence" value="ECO:0007669"/>
    <property type="project" value="UniProtKB-KW"/>
</dbReference>
<accession>A0ABU2JPC0</accession>
<name>A0ABU2JPC0_9ACTN</name>
<reference evidence="2" key="1">
    <citation type="submission" date="2023-07" db="EMBL/GenBank/DDBJ databases">
        <title>30 novel species of actinomycetes from the DSMZ collection.</title>
        <authorList>
            <person name="Nouioui I."/>
        </authorList>
    </citation>
    <scope>NUCLEOTIDE SEQUENCE [LARGE SCALE GENOMIC DNA]</scope>
    <source>
        <strain evidence="2">DSM 44915</strain>
    </source>
</reference>
<keyword evidence="1" id="KW-0808">Transferase</keyword>
<dbReference type="InterPro" id="IPR029063">
    <property type="entry name" value="SAM-dependent_MTases_sf"/>
</dbReference>
<comment type="caution">
    <text evidence="1">The sequence shown here is derived from an EMBL/GenBank/DDBJ whole genome shotgun (WGS) entry which is preliminary data.</text>
</comment>
<keyword evidence="2" id="KW-1185">Reference proteome</keyword>